<name>A0A9N7U847_PLEPL</name>
<sequence length="101" mass="11697">MKIRPRQRSTLHRRQRTVEQPQETEQDLLQVQIFTLHLLLEHELKQARGSRQESIGGEPHKAGEVLCRETFNSCTHTFMQSGINLGSFSVNHFATESLDRN</sequence>
<keyword evidence="3" id="KW-1185">Reference proteome</keyword>
<dbReference type="AlphaFoldDB" id="A0A9N7U847"/>
<gene>
    <name evidence="2" type="ORF">PLEPLA_LOCUS14064</name>
</gene>
<evidence type="ECO:0000313" key="2">
    <source>
        <dbReference type="EMBL" id="CAB1426130.1"/>
    </source>
</evidence>
<proteinExistence type="predicted"/>
<protein>
    <submittedName>
        <fullName evidence="2">Uncharacterized protein</fullName>
    </submittedName>
</protein>
<feature type="region of interest" description="Disordered" evidence="1">
    <location>
        <begin position="1"/>
        <end position="24"/>
    </location>
</feature>
<evidence type="ECO:0000313" key="3">
    <source>
        <dbReference type="Proteomes" id="UP001153269"/>
    </source>
</evidence>
<dbReference type="Proteomes" id="UP001153269">
    <property type="component" value="Unassembled WGS sequence"/>
</dbReference>
<organism evidence="2 3">
    <name type="scientific">Pleuronectes platessa</name>
    <name type="common">European plaice</name>
    <dbReference type="NCBI Taxonomy" id="8262"/>
    <lineage>
        <taxon>Eukaryota</taxon>
        <taxon>Metazoa</taxon>
        <taxon>Chordata</taxon>
        <taxon>Craniata</taxon>
        <taxon>Vertebrata</taxon>
        <taxon>Euteleostomi</taxon>
        <taxon>Actinopterygii</taxon>
        <taxon>Neopterygii</taxon>
        <taxon>Teleostei</taxon>
        <taxon>Neoteleostei</taxon>
        <taxon>Acanthomorphata</taxon>
        <taxon>Carangaria</taxon>
        <taxon>Pleuronectiformes</taxon>
        <taxon>Pleuronectoidei</taxon>
        <taxon>Pleuronectidae</taxon>
        <taxon>Pleuronectes</taxon>
    </lineage>
</organism>
<reference evidence="2" key="1">
    <citation type="submission" date="2020-03" db="EMBL/GenBank/DDBJ databases">
        <authorList>
            <person name="Weist P."/>
        </authorList>
    </citation>
    <scope>NUCLEOTIDE SEQUENCE</scope>
</reference>
<feature type="compositionally biased region" description="Basic residues" evidence="1">
    <location>
        <begin position="1"/>
        <end position="15"/>
    </location>
</feature>
<accession>A0A9N7U847</accession>
<comment type="caution">
    <text evidence="2">The sequence shown here is derived from an EMBL/GenBank/DDBJ whole genome shotgun (WGS) entry which is preliminary data.</text>
</comment>
<dbReference type="EMBL" id="CADEAL010000859">
    <property type="protein sequence ID" value="CAB1426130.1"/>
    <property type="molecule type" value="Genomic_DNA"/>
</dbReference>
<evidence type="ECO:0000256" key="1">
    <source>
        <dbReference type="SAM" id="MobiDB-lite"/>
    </source>
</evidence>